<dbReference type="AlphaFoldDB" id="A0A2W6MWV1"/>
<sequence>MKFFIINLEIAKDRKEYISSLCEKYGLEYEIINAVNGRELSQEEYESFIDKAKMLKIHKRELGRGEIGCTLSHKKFYERIVEENLPYAVVLEDDAEFNQDLIEFLGSVDRFPKDLELLLLGHQRQVYTDDGFKINSPYSRRFSLSIGKIKIRRLVGRGNGTYGYFITQRGARKMLEHLKKIYLPIDAMTSNEKFVNTYAIFPTLVWVNKRFMQETSTQENIDMLRKRSLLQKNIKKYSTFLKFLLPSLKRLKEYE</sequence>
<gene>
    <name evidence="2" type="ORF">B6S12_01825</name>
</gene>
<proteinExistence type="predicted"/>
<dbReference type="Proteomes" id="UP000249746">
    <property type="component" value="Unassembled WGS sequence"/>
</dbReference>
<evidence type="ECO:0000313" key="3">
    <source>
        <dbReference type="Proteomes" id="UP000249746"/>
    </source>
</evidence>
<dbReference type="RefSeq" id="WP_111229123.1">
    <property type="nucleotide sequence ID" value="NZ_NBIU01000003.1"/>
</dbReference>
<accession>A0A2W6MWV1</accession>
<comment type="caution">
    <text evidence="2">The sequence shown here is derived from an EMBL/GenBank/DDBJ whole genome shotgun (WGS) entry which is preliminary data.</text>
</comment>
<protein>
    <submittedName>
        <fullName evidence="2">Glycosyltransferase</fullName>
    </submittedName>
</protein>
<reference evidence="2 3" key="1">
    <citation type="submission" date="2017-03" db="EMBL/GenBank/DDBJ databases">
        <title>Genomic and clinical evidence uncovers the enterohepatic species Helicobacter valdiviensis as a potential human intestinal pathogen.</title>
        <authorList>
            <person name="Fresia P."/>
            <person name="Jara R."/>
            <person name="Sierra R."/>
            <person name="Ferres I."/>
            <person name="Greif G."/>
            <person name="Iraola G."/>
            <person name="Collado L."/>
        </authorList>
    </citation>
    <scope>NUCLEOTIDE SEQUENCE [LARGE SCALE GENOMIC DNA]</scope>
    <source>
        <strain evidence="2 3">WBE14</strain>
    </source>
</reference>
<dbReference type="EMBL" id="NBIU01000003">
    <property type="protein sequence ID" value="PZT48812.1"/>
    <property type="molecule type" value="Genomic_DNA"/>
</dbReference>
<organism evidence="2 3">
    <name type="scientific">Helicobacter valdiviensis</name>
    <dbReference type="NCBI Taxonomy" id="1458358"/>
    <lineage>
        <taxon>Bacteria</taxon>
        <taxon>Pseudomonadati</taxon>
        <taxon>Campylobacterota</taxon>
        <taxon>Epsilonproteobacteria</taxon>
        <taxon>Campylobacterales</taxon>
        <taxon>Helicobacteraceae</taxon>
        <taxon>Helicobacter</taxon>
    </lineage>
</organism>
<dbReference type="GO" id="GO:0016740">
    <property type="term" value="F:transferase activity"/>
    <property type="evidence" value="ECO:0007669"/>
    <property type="project" value="UniProtKB-KW"/>
</dbReference>
<keyword evidence="2" id="KW-0808">Transferase</keyword>
<feature type="domain" description="Glycosyl transferase family 25" evidence="1">
    <location>
        <begin position="2"/>
        <end position="188"/>
    </location>
</feature>
<keyword evidence="3" id="KW-1185">Reference proteome</keyword>
<evidence type="ECO:0000313" key="2">
    <source>
        <dbReference type="EMBL" id="PZT48812.1"/>
    </source>
</evidence>
<evidence type="ECO:0000259" key="1">
    <source>
        <dbReference type="Pfam" id="PF01755"/>
    </source>
</evidence>
<name>A0A2W6MWV1_9HELI</name>
<dbReference type="CDD" id="cd06532">
    <property type="entry name" value="Glyco_transf_25"/>
    <property type="match status" value="1"/>
</dbReference>
<dbReference type="Pfam" id="PF01755">
    <property type="entry name" value="Glyco_transf_25"/>
    <property type="match status" value="1"/>
</dbReference>
<dbReference type="OrthoDB" id="1100027at2"/>
<dbReference type="InterPro" id="IPR002654">
    <property type="entry name" value="Glyco_trans_25"/>
</dbReference>